<dbReference type="OrthoDB" id="8255022at2"/>
<reference evidence="1 2" key="1">
    <citation type="submission" date="2018-05" db="EMBL/GenBank/DDBJ databases">
        <title>Vibrio limimaris sp. nov., isolated from marine sediment.</title>
        <authorList>
            <person name="Li C.-M."/>
        </authorList>
    </citation>
    <scope>NUCLEOTIDE SEQUENCE [LARGE SCALE GENOMIC DNA]</scope>
    <source>
        <strain evidence="1 2">E4404</strain>
    </source>
</reference>
<evidence type="ECO:0000313" key="2">
    <source>
        <dbReference type="Proteomes" id="UP000245362"/>
    </source>
</evidence>
<name>A0A2U3BAJ6_9VIBR</name>
<proteinExistence type="predicted"/>
<sequence length="246" mass="28128">MKAHHAIVLLATLLTFPVYAGEQLYFARIRYSPIQNVGEKVMMEVYRRANVDIVVKALPAKRAEYETVRGDRDGEIMRIHAYCNEHSPLYRIPYSLGDVKTQIYVREALSQIRVEEVSTYRVVVVRGVRHTNIYVKNFEHVLEVDDVAEAMKLLAGKRVDAAVVSQFNGEYEIRAQNLTGIVPLSDPVVVQGNYHYINKKYPHIIQKIESTLKIMHDSGELHALWDRFAAEELNKFVSPDDGSQAE</sequence>
<organism evidence="1 2">
    <name type="scientific">Vibrio albus</name>
    <dbReference type="NCBI Taxonomy" id="2200953"/>
    <lineage>
        <taxon>Bacteria</taxon>
        <taxon>Pseudomonadati</taxon>
        <taxon>Pseudomonadota</taxon>
        <taxon>Gammaproteobacteria</taxon>
        <taxon>Vibrionales</taxon>
        <taxon>Vibrionaceae</taxon>
        <taxon>Vibrio</taxon>
    </lineage>
</organism>
<dbReference type="Proteomes" id="UP000245362">
    <property type="component" value="Unassembled WGS sequence"/>
</dbReference>
<dbReference type="SUPFAM" id="SSF53850">
    <property type="entry name" value="Periplasmic binding protein-like II"/>
    <property type="match status" value="1"/>
</dbReference>
<keyword evidence="2" id="KW-1185">Reference proteome</keyword>
<gene>
    <name evidence="1" type="ORF">DI392_06345</name>
</gene>
<dbReference type="EMBL" id="QFWT01000003">
    <property type="protein sequence ID" value="PWI33819.1"/>
    <property type="molecule type" value="Genomic_DNA"/>
</dbReference>
<accession>A0A2U3BAJ6</accession>
<comment type="caution">
    <text evidence="1">The sequence shown here is derived from an EMBL/GenBank/DDBJ whole genome shotgun (WGS) entry which is preliminary data.</text>
</comment>
<evidence type="ECO:0000313" key="1">
    <source>
        <dbReference type="EMBL" id="PWI33819.1"/>
    </source>
</evidence>
<dbReference type="RefSeq" id="WP_109319071.1">
    <property type="nucleotide sequence ID" value="NZ_QFWT01000003.1"/>
</dbReference>
<dbReference type="Gene3D" id="3.40.190.10">
    <property type="entry name" value="Periplasmic binding protein-like II"/>
    <property type="match status" value="2"/>
</dbReference>
<protein>
    <submittedName>
        <fullName evidence="1">Uncharacterized protein</fullName>
    </submittedName>
</protein>
<dbReference type="AlphaFoldDB" id="A0A2U3BAJ6"/>